<evidence type="ECO:0000313" key="10">
    <source>
        <dbReference type="EMBL" id="VVM06440.1"/>
    </source>
</evidence>
<sequence length="534" mass="58211">MKRPILPQEPREWPSGTLSWLVQHQKGAIALFALAAILLHLALRFWLRLPPNQYALPLLLTIAAGGIPLLWELGKKMLRREFGSDLLAGLSILVSFLLGEYLAGSIIILMLSGGEFLESFATAQASSVLRVLARRMPSIAHRKRESDLEDIPLSSVRIGDRLVVYPHETCPVDGIVIEGQGHMDEVYLTGEPYRVRKTRGARVLSGAINGESALTIRSTRLPSDSRYAKILAVMMQAEQERPRLRRLADRLATYYTPSAVAVAAATWLTTGQPLRFLAVLVIATPCPLILAIPVAILGAISLCARRSLIVRTPAALEDVTECRTAIFDKTGTLTYGEPRLTELTLAPGFSRPEVLAAAASLERYSKHPLASAVLAAAQAEGISPPEASEVSEPPGEGLLGVVEGRSIRLTSRSRLTPTQLAQADLPSSFDGLECIVLVEDRYAATFHFRDSPRSESRSFVAHLGPKHQFRRILLVSGDRESEVRYLADQVGIREIRANQTPEEKLSLVQGETAKGKTLYVGDGINDAPAMMAAT</sequence>
<dbReference type="GO" id="GO:0046872">
    <property type="term" value="F:metal ion binding"/>
    <property type="evidence" value="ECO:0007669"/>
    <property type="project" value="UniProtKB-KW"/>
</dbReference>
<dbReference type="NCBIfam" id="TIGR01525">
    <property type="entry name" value="ATPase-IB_hvy"/>
    <property type="match status" value="1"/>
</dbReference>
<evidence type="ECO:0000256" key="8">
    <source>
        <dbReference type="RuleBase" id="RU362081"/>
    </source>
</evidence>
<dbReference type="InterPro" id="IPR008250">
    <property type="entry name" value="ATPase_P-typ_transduc_dom_A_sf"/>
</dbReference>
<evidence type="ECO:0000256" key="2">
    <source>
        <dbReference type="ARBA" id="ARBA00006024"/>
    </source>
</evidence>
<dbReference type="EC" id="7.2.2.12" evidence="6"/>
<dbReference type="SUPFAM" id="SSF81665">
    <property type="entry name" value="Calcium ATPase, transmembrane domain M"/>
    <property type="match status" value="1"/>
</dbReference>
<gene>
    <name evidence="10" type="primary">E3.6.3.10</name>
    <name evidence="10" type="ORF">MAMC_01090</name>
</gene>
<dbReference type="GO" id="GO:0005524">
    <property type="term" value="F:ATP binding"/>
    <property type="evidence" value="ECO:0007669"/>
    <property type="project" value="UniProtKB-UniRule"/>
</dbReference>
<dbReference type="RefSeq" id="WP_246189569.1">
    <property type="nucleotide sequence ID" value="NZ_CABFUZ020000115.1"/>
</dbReference>
<comment type="caution">
    <text evidence="10">The sequence shown here is derived from an EMBL/GenBank/DDBJ whole genome shotgun (WGS) entry which is preliminary data.</text>
</comment>
<comment type="catalytic activity">
    <reaction evidence="7">
        <text>Zn(2+)(in) + ATP + H2O = Zn(2+)(out) + ADP + phosphate + H(+)</text>
        <dbReference type="Rhea" id="RHEA:20621"/>
        <dbReference type="ChEBI" id="CHEBI:15377"/>
        <dbReference type="ChEBI" id="CHEBI:15378"/>
        <dbReference type="ChEBI" id="CHEBI:29105"/>
        <dbReference type="ChEBI" id="CHEBI:30616"/>
        <dbReference type="ChEBI" id="CHEBI:43474"/>
        <dbReference type="ChEBI" id="CHEBI:456216"/>
        <dbReference type="EC" id="7.2.2.12"/>
    </reaction>
</comment>
<dbReference type="EMBL" id="CABFUZ020000115">
    <property type="protein sequence ID" value="VVM06440.1"/>
    <property type="molecule type" value="Genomic_DNA"/>
</dbReference>
<dbReference type="GO" id="GO:0015086">
    <property type="term" value="F:cadmium ion transmembrane transporter activity"/>
    <property type="evidence" value="ECO:0007669"/>
    <property type="project" value="TreeGrafter"/>
</dbReference>
<dbReference type="Proteomes" id="UP000381693">
    <property type="component" value="Unassembled WGS sequence"/>
</dbReference>
<keyword evidence="10" id="KW-0378">Hydrolase</keyword>
<dbReference type="SUPFAM" id="SSF56784">
    <property type="entry name" value="HAD-like"/>
    <property type="match status" value="1"/>
</dbReference>
<evidence type="ECO:0000256" key="6">
    <source>
        <dbReference type="ARBA" id="ARBA00039097"/>
    </source>
</evidence>
<comment type="subcellular location">
    <subcellularLocation>
        <location evidence="8">Cell membrane</location>
    </subcellularLocation>
    <subcellularLocation>
        <location evidence="1">Membrane</location>
    </subcellularLocation>
</comment>
<keyword evidence="8" id="KW-0547">Nucleotide-binding</keyword>
<dbReference type="Pfam" id="PF00122">
    <property type="entry name" value="E1-E2_ATPase"/>
    <property type="match status" value="1"/>
</dbReference>
<dbReference type="GO" id="GO:0005886">
    <property type="term" value="C:plasma membrane"/>
    <property type="evidence" value="ECO:0007669"/>
    <property type="project" value="UniProtKB-SubCell"/>
</dbReference>
<dbReference type="Gene3D" id="3.40.1110.10">
    <property type="entry name" value="Calcium-transporting ATPase, cytoplasmic domain N"/>
    <property type="match status" value="1"/>
</dbReference>
<dbReference type="PANTHER" id="PTHR48085">
    <property type="entry name" value="CADMIUM/ZINC-TRANSPORTING ATPASE HMA2-RELATED"/>
    <property type="match status" value="1"/>
</dbReference>
<feature type="transmembrane region" description="Helical" evidence="8">
    <location>
        <begin position="276"/>
        <end position="302"/>
    </location>
</feature>
<dbReference type="Gene3D" id="3.40.50.1000">
    <property type="entry name" value="HAD superfamily/HAD-like"/>
    <property type="match status" value="1"/>
</dbReference>
<name>A0A5E6MC00_9BACT</name>
<keyword evidence="11" id="KW-1185">Reference proteome</keyword>
<feature type="transmembrane region" description="Helical" evidence="8">
    <location>
        <begin position="53"/>
        <end position="74"/>
    </location>
</feature>
<evidence type="ECO:0000313" key="11">
    <source>
        <dbReference type="Proteomes" id="UP000381693"/>
    </source>
</evidence>
<protein>
    <recommendedName>
        <fullName evidence="6">P-type Zn(2+) transporter</fullName>
        <ecNumber evidence="6">7.2.2.12</ecNumber>
    </recommendedName>
</protein>
<dbReference type="Pfam" id="PF00702">
    <property type="entry name" value="Hydrolase"/>
    <property type="match status" value="1"/>
</dbReference>
<dbReference type="InterPro" id="IPR023298">
    <property type="entry name" value="ATPase_P-typ_TM_dom_sf"/>
</dbReference>
<dbReference type="NCBIfam" id="TIGR01512">
    <property type="entry name" value="ATPase-IB2_Cd"/>
    <property type="match status" value="1"/>
</dbReference>
<keyword evidence="3 8" id="KW-0812">Transmembrane</keyword>
<dbReference type="InterPro" id="IPR018303">
    <property type="entry name" value="ATPase_P-typ_P_site"/>
</dbReference>
<comment type="similarity">
    <text evidence="2 8">Belongs to the cation transport ATPase (P-type) (TC 3.A.3) family. Type IB subfamily.</text>
</comment>
<proteinExistence type="inferred from homology"/>
<dbReference type="Gene3D" id="2.70.150.10">
    <property type="entry name" value="Calcium-transporting ATPase, cytoplasmic transduction domain A"/>
    <property type="match status" value="1"/>
</dbReference>
<dbReference type="PRINTS" id="PR00119">
    <property type="entry name" value="CATATPASE"/>
</dbReference>
<evidence type="ECO:0000256" key="5">
    <source>
        <dbReference type="ARBA" id="ARBA00023136"/>
    </source>
</evidence>
<dbReference type="InterPro" id="IPR001757">
    <property type="entry name" value="P_typ_ATPase"/>
</dbReference>
<dbReference type="InterPro" id="IPR051014">
    <property type="entry name" value="Cation_Transport_ATPase_IB"/>
</dbReference>
<accession>A0A5E6MC00</accession>
<evidence type="ECO:0000256" key="1">
    <source>
        <dbReference type="ARBA" id="ARBA00004370"/>
    </source>
</evidence>
<reference evidence="10" key="1">
    <citation type="submission" date="2019-09" db="EMBL/GenBank/DDBJ databases">
        <authorList>
            <person name="Cremers G."/>
        </authorList>
    </citation>
    <scope>NUCLEOTIDE SEQUENCE [LARGE SCALE GENOMIC DNA]</scope>
    <source>
        <strain evidence="10">3B</strain>
    </source>
</reference>
<feature type="domain" description="P-type ATPase A" evidence="9">
    <location>
        <begin position="136"/>
        <end position="234"/>
    </location>
</feature>
<dbReference type="NCBIfam" id="TIGR01494">
    <property type="entry name" value="ATPase_P-type"/>
    <property type="match status" value="1"/>
</dbReference>
<keyword evidence="8" id="KW-1003">Cell membrane</keyword>
<evidence type="ECO:0000256" key="3">
    <source>
        <dbReference type="ARBA" id="ARBA00022692"/>
    </source>
</evidence>
<feature type="transmembrane region" description="Helical" evidence="8">
    <location>
        <begin position="86"/>
        <end position="110"/>
    </location>
</feature>
<dbReference type="PANTHER" id="PTHR48085:SF5">
    <property type="entry name" value="CADMIUM_ZINC-TRANSPORTING ATPASE HMA4-RELATED"/>
    <property type="match status" value="1"/>
</dbReference>
<evidence type="ECO:0000259" key="9">
    <source>
        <dbReference type="Pfam" id="PF00122"/>
    </source>
</evidence>
<keyword evidence="8" id="KW-0479">Metal-binding</keyword>
<evidence type="ECO:0000256" key="7">
    <source>
        <dbReference type="ARBA" id="ARBA00047308"/>
    </source>
</evidence>
<dbReference type="InterPro" id="IPR059000">
    <property type="entry name" value="ATPase_P-type_domA"/>
</dbReference>
<dbReference type="InterPro" id="IPR023214">
    <property type="entry name" value="HAD_sf"/>
</dbReference>
<dbReference type="PROSITE" id="PS00154">
    <property type="entry name" value="ATPASE_E1_E2"/>
    <property type="match status" value="1"/>
</dbReference>
<keyword evidence="4 8" id="KW-1133">Transmembrane helix</keyword>
<dbReference type="GO" id="GO:0016463">
    <property type="term" value="F:P-type zinc transporter activity"/>
    <property type="evidence" value="ECO:0007669"/>
    <property type="project" value="UniProtKB-EC"/>
</dbReference>
<organism evidence="10 11">
    <name type="scientific">Methylacidimicrobium cyclopophantes</name>
    <dbReference type="NCBI Taxonomy" id="1041766"/>
    <lineage>
        <taxon>Bacteria</taxon>
        <taxon>Pseudomonadati</taxon>
        <taxon>Verrucomicrobiota</taxon>
        <taxon>Methylacidimicrobium</taxon>
    </lineage>
</organism>
<evidence type="ECO:0000256" key="4">
    <source>
        <dbReference type="ARBA" id="ARBA00022989"/>
    </source>
</evidence>
<dbReference type="AlphaFoldDB" id="A0A5E6MC00"/>
<feature type="transmembrane region" description="Helical" evidence="8">
    <location>
        <begin position="28"/>
        <end position="47"/>
    </location>
</feature>
<dbReference type="InterPro" id="IPR036412">
    <property type="entry name" value="HAD-like_sf"/>
</dbReference>
<dbReference type="GO" id="GO:0016887">
    <property type="term" value="F:ATP hydrolysis activity"/>
    <property type="evidence" value="ECO:0007669"/>
    <property type="project" value="InterPro"/>
</dbReference>
<keyword evidence="5 8" id="KW-0472">Membrane</keyword>
<dbReference type="InterPro" id="IPR027256">
    <property type="entry name" value="P-typ_ATPase_IB"/>
</dbReference>
<dbReference type="SUPFAM" id="SSF81653">
    <property type="entry name" value="Calcium ATPase, transduction domain A"/>
    <property type="match status" value="1"/>
</dbReference>
<feature type="transmembrane region" description="Helical" evidence="8">
    <location>
        <begin position="251"/>
        <end position="270"/>
    </location>
</feature>
<feature type="non-terminal residue" evidence="10">
    <location>
        <position position="534"/>
    </location>
</feature>
<keyword evidence="8" id="KW-0067">ATP-binding</keyword>
<dbReference type="InterPro" id="IPR023299">
    <property type="entry name" value="ATPase_P-typ_cyto_dom_N"/>
</dbReference>